<evidence type="ECO:0000313" key="2">
    <source>
        <dbReference type="EMBL" id="PKW21072.1"/>
    </source>
</evidence>
<feature type="signal peptide" evidence="1">
    <location>
        <begin position="1"/>
        <end position="22"/>
    </location>
</feature>
<evidence type="ECO:0000313" key="5">
    <source>
        <dbReference type="Proteomes" id="UP000275027"/>
    </source>
</evidence>
<sequence>MKHPLIVGVLTFFCAFSQYTFAQELATSPEKYTAHNKGKFFIYWGGNRESYTKSDITFKGDGYNFTVNDVKAHDKPKGYHLDYLNPARMTIPQTNLRIGYFISDHYNVSIGVDHMKYVMTQGQTANVTGEINLPASEAGAIHNGTYNNTPTVMSEDFLKFEHTDGLNYVHAQINRVDDISKLFRIWNTDKIQINLTEGIGGGLLYPKTNATLLSKKRHDDFHISGYGVSAQVGLNLTFFKHFFIQGELKGGYIDMQDIKTTSSNADSASQHFGFFQRIITVGGIFRL</sequence>
<keyword evidence="4" id="KW-1185">Reference proteome</keyword>
<dbReference type="RefSeq" id="WP_101472303.1">
    <property type="nucleotide sequence ID" value="NZ_JAEUTX010000019.1"/>
</dbReference>
<feature type="chain" id="PRO_5019833889" description="Outer membrane protein with beta-barrel domain" evidence="1">
    <location>
        <begin position="23"/>
        <end position="287"/>
    </location>
</feature>
<proteinExistence type="predicted"/>
<dbReference type="EMBL" id="RCCB01000011">
    <property type="protein sequence ID" value="RLJ30289.1"/>
    <property type="molecule type" value="Genomic_DNA"/>
</dbReference>
<keyword evidence="1" id="KW-0732">Signal</keyword>
<reference evidence="3 5" key="2">
    <citation type="submission" date="2018-10" db="EMBL/GenBank/DDBJ databases">
        <title>Genomic Encyclopedia of Archaeal and Bacterial Type Strains, Phase II (KMG-II): from individual species to whole genera.</title>
        <authorList>
            <person name="Goeker M."/>
        </authorList>
    </citation>
    <scope>NUCLEOTIDE SEQUENCE [LARGE SCALE GENOMIC DNA]</scope>
    <source>
        <strain evidence="3 5">DSM 21886</strain>
    </source>
</reference>
<accession>A0A497UVW0</accession>
<dbReference type="AlphaFoldDB" id="A0A497UVW0"/>
<dbReference type="Proteomes" id="UP000233767">
    <property type="component" value="Unassembled WGS sequence"/>
</dbReference>
<reference evidence="2 4" key="1">
    <citation type="submission" date="2017-12" db="EMBL/GenBank/DDBJ databases">
        <title>Genomic Encyclopedia of Type Strains, Phase III (KMG-III): the genomes of soil and plant-associated and newly described type strains.</title>
        <authorList>
            <person name="Whitman W."/>
        </authorList>
    </citation>
    <scope>NUCLEOTIDE SEQUENCE [LARGE SCALE GENOMIC DNA]</scope>
    <source>
        <strain evidence="2 4">IP-10</strain>
    </source>
</reference>
<organism evidence="3 5">
    <name type="scientific">Flavobacterium lindanitolerans</name>
    <dbReference type="NCBI Taxonomy" id="428988"/>
    <lineage>
        <taxon>Bacteria</taxon>
        <taxon>Pseudomonadati</taxon>
        <taxon>Bacteroidota</taxon>
        <taxon>Flavobacteriia</taxon>
        <taxon>Flavobacteriales</taxon>
        <taxon>Flavobacteriaceae</taxon>
        <taxon>Flavobacterium</taxon>
    </lineage>
</organism>
<gene>
    <name evidence="2" type="ORF">B0G92_2353</name>
    <name evidence="3" type="ORF">CLV50_1697</name>
</gene>
<evidence type="ECO:0000313" key="4">
    <source>
        <dbReference type="Proteomes" id="UP000233767"/>
    </source>
</evidence>
<comment type="caution">
    <text evidence="3">The sequence shown here is derived from an EMBL/GenBank/DDBJ whole genome shotgun (WGS) entry which is preliminary data.</text>
</comment>
<evidence type="ECO:0008006" key="6">
    <source>
        <dbReference type="Google" id="ProtNLM"/>
    </source>
</evidence>
<dbReference type="EMBL" id="PJND01000008">
    <property type="protein sequence ID" value="PKW21072.1"/>
    <property type="molecule type" value="Genomic_DNA"/>
</dbReference>
<protein>
    <recommendedName>
        <fullName evidence="6">Outer membrane protein with beta-barrel domain</fullName>
    </recommendedName>
</protein>
<evidence type="ECO:0000313" key="3">
    <source>
        <dbReference type="EMBL" id="RLJ30289.1"/>
    </source>
</evidence>
<dbReference type="Proteomes" id="UP000275027">
    <property type="component" value="Unassembled WGS sequence"/>
</dbReference>
<name>A0A497UVW0_9FLAO</name>
<evidence type="ECO:0000256" key="1">
    <source>
        <dbReference type="SAM" id="SignalP"/>
    </source>
</evidence>